<sequence>PLNVCIPDPLLDPRIALLPSNIQITAPHSPDPATLPFGNVEQLFKIKFVSN</sequence>
<dbReference type="EMBL" id="SNRW01011137">
    <property type="protein sequence ID" value="KAA6375564.1"/>
    <property type="molecule type" value="Genomic_DNA"/>
</dbReference>
<dbReference type="AlphaFoldDB" id="A0A5J4UZA5"/>
<feature type="non-terminal residue" evidence="1">
    <location>
        <position position="1"/>
    </location>
</feature>
<comment type="caution">
    <text evidence="1">The sequence shown here is derived from an EMBL/GenBank/DDBJ whole genome shotgun (WGS) entry which is preliminary data.</text>
</comment>
<name>A0A5J4UZA5_9EUKA</name>
<evidence type="ECO:0000313" key="1">
    <source>
        <dbReference type="EMBL" id="KAA6375564.1"/>
    </source>
</evidence>
<evidence type="ECO:0000313" key="2">
    <source>
        <dbReference type="Proteomes" id="UP000324800"/>
    </source>
</evidence>
<dbReference type="Proteomes" id="UP000324800">
    <property type="component" value="Unassembled WGS sequence"/>
</dbReference>
<accession>A0A5J4UZA5</accession>
<protein>
    <submittedName>
        <fullName evidence="1">Uncharacterized protein</fullName>
    </submittedName>
</protein>
<reference evidence="1 2" key="1">
    <citation type="submission" date="2019-03" db="EMBL/GenBank/DDBJ databases">
        <title>Single cell metagenomics reveals metabolic interactions within the superorganism composed of flagellate Streblomastix strix and complex community of Bacteroidetes bacteria on its surface.</title>
        <authorList>
            <person name="Treitli S.C."/>
            <person name="Kolisko M."/>
            <person name="Husnik F."/>
            <person name="Keeling P."/>
            <person name="Hampl V."/>
        </authorList>
    </citation>
    <scope>NUCLEOTIDE SEQUENCE [LARGE SCALE GENOMIC DNA]</scope>
    <source>
        <strain evidence="1">ST1C</strain>
    </source>
</reference>
<organism evidence="1 2">
    <name type="scientific">Streblomastix strix</name>
    <dbReference type="NCBI Taxonomy" id="222440"/>
    <lineage>
        <taxon>Eukaryota</taxon>
        <taxon>Metamonada</taxon>
        <taxon>Preaxostyla</taxon>
        <taxon>Oxymonadida</taxon>
        <taxon>Streblomastigidae</taxon>
        <taxon>Streblomastix</taxon>
    </lineage>
</organism>
<proteinExistence type="predicted"/>
<gene>
    <name evidence="1" type="ORF">EZS28_028907</name>
</gene>